<dbReference type="Gene3D" id="3.30.450.20">
    <property type="entry name" value="PAS domain"/>
    <property type="match status" value="1"/>
</dbReference>
<dbReference type="PANTHER" id="PTHR47618">
    <property type="entry name" value="BIFUNCTIONAL OLIGORIBONUCLEASE AND PAP PHOSPHATASE NRNA"/>
    <property type="match status" value="1"/>
</dbReference>
<dbReference type="EMBL" id="FUWY01000001">
    <property type="protein sequence ID" value="SJZ37650.1"/>
    <property type="molecule type" value="Genomic_DNA"/>
</dbReference>
<evidence type="ECO:0000313" key="5">
    <source>
        <dbReference type="EMBL" id="SJZ37650.1"/>
    </source>
</evidence>
<comment type="similarity">
    <text evidence="1">Belongs to the GdpP/PdeA phosphodiesterase family.</text>
</comment>
<dbReference type="GO" id="GO:0003676">
    <property type="term" value="F:nucleic acid binding"/>
    <property type="evidence" value="ECO:0007669"/>
    <property type="project" value="UniProtKB-UniRule"/>
</dbReference>
<keyword evidence="2" id="KW-0464">Manganese</keyword>
<evidence type="ECO:0000256" key="2">
    <source>
        <dbReference type="PIRSR" id="PIRSR026583-50"/>
    </source>
</evidence>
<keyword evidence="1" id="KW-1003">Cell membrane</keyword>
<keyword evidence="2" id="KW-0479">Metal-binding</keyword>
<evidence type="ECO:0000256" key="1">
    <source>
        <dbReference type="PIRNR" id="PIRNR026583"/>
    </source>
</evidence>
<feature type="binding site" evidence="2">
    <location>
        <position position="340"/>
    </location>
    <ligand>
        <name>Mn(2+)</name>
        <dbReference type="ChEBI" id="CHEBI:29035"/>
        <label>1</label>
    </ligand>
</feature>
<feature type="binding site" evidence="2">
    <location>
        <position position="494"/>
    </location>
    <ligand>
        <name>Mn(2+)</name>
        <dbReference type="ChEBI" id="CHEBI:29035"/>
        <label>2</label>
    </ligand>
</feature>
<evidence type="ECO:0000259" key="4">
    <source>
        <dbReference type="PROSITE" id="PS50887"/>
    </source>
</evidence>
<keyword evidence="3" id="KW-0812">Transmembrane</keyword>
<dbReference type="Gene3D" id="3.90.1640.10">
    <property type="entry name" value="inorganic pyrophosphatase (n-terminal core)"/>
    <property type="match status" value="1"/>
</dbReference>
<feature type="binding site" evidence="2">
    <location>
        <position position="415"/>
    </location>
    <ligand>
        <name>Mn(2+)</name>
        <dbReference type="ChEBI" id="CHEBI:29035"/>
        <label>1</label>
    </ligand>
</feature>
<dbReference type="GO" id="GO:0046872">
    <property type="term" value="F:metal ion binding"/>
    <property type="evidence" value="ECO:0007669"/>
    <property type="project" value="UniProtKB-KW"/>
</dbReference>
<feature type="binding site" evidence="2">
    <location>
        <position position="344"/>
    </location>
    <ligand>
        <name>Mn(2+)</name>
        <dbReference type="ChEBI" id="CHEBI:29035"/>
        <label>1</label>
    </ligand>
</feature>
<evidence type="ECO:0000313" key="6">
    <source>
        <dbReference type="Proteomes" id="UP000243297"/>
    </source>
</evidence>
<dbReference type="Gene3D" id="3.10.310.30">
    <property type="match status" value="1"/>
</dbReference>
<keyword evidence="3" id="KW-1133">Transmembrane helix</keyword>
<comment type="subcellular location">
    <subcellularLocation>
        <location evidence="1">Cell membrane</location>
    </subcellularLocation>
</comment>
<dbReference type="InterPro" id="IPR001667">
    <property type="entry name" value="DDH_dom"/>
</dbReference>
<feature type="binding site" evidence="2">
    <location>
        <position position="415"/>
    </location>
    <ligand>
        <name>Mn(2+)</name>
        <dbReference type="ChEBI" id="CHEBI:29035"/>
        <label>2</label>
    </ligand>
</feature>
<feature type="binding site" evidence="2">
    <location>
        <position position="346"/>
    </location>
    <ligand>
        <name>Mn(2+)</name>
        <dbReference type="ChEBI" id="CHEBI:29035"/>
        <label>2</label>
    </ligand>
</feature>
<dbReference type="PIRSF" id="PIRSF026583">
    <property type="entry name" value="YybT"/>
    <property type="match status" value="1"/>
</dbReference>
<dbReference type="Pfam" id="PF01368">
    <property type="entry name" value="DHH"/>
    <property type="match status" value="1"/>
</dbReference>
<sequence>MEKLSKLKVQVSLLLVIQVILIVFFKLMWDINIILSALITAIEIAMLVILFKTYEKDLEETNHGITRVLGTEAKEAFLFGETGMLAYDDNYVISWMSEIFEERGFNRVGKKLLVWLPETDDLISGKAEEVEIKLDNHIYLVHRKEDAKVLFFKDITETKMFKDAYEDEQIVVGLINLDNYEESTRYEDEKLTSSINNSIRQPVVEWCKQHGLLLRRLKNDRYMVVLNESLFKGLVENRFSILNTVRRASQELDVSITLSMAFARGTSNFEELDEMVVQLLDLAQSRGGDQVAIRRAGEDVKFFGGSSEAIEKRSRVRVRIMANTLKDLIQKSGNVIICCHKEADFDCMGGAIAMSRIVQAYGKGCCIIAKTGGIEEKLSGVIEKNKAELLEHHQFVTENEAINQYRDDTLVIMVDHHSLKQSNGSHLLENAKKIAIFDHHRRSADLEINPILVYIEAGASSTSELVSEFIPYLSNRIELNELEANIMYAGMIIDTNRFKVRTGTRTFEAAGMLRSLGADPLVVDEYLKDTYAEFTMKSIIMNNCEQYEKGIIIAPVTDKVVSRSMMSQVADNILQIKDIQASFVIAMINENQVAISARSRGKVNVQRIMENMHGGGHLTAAALQREGKDVVELKNELIDAISRYFEEVEGNESNPTE</sequence>
<dbReference type="RefSeq" id="WP_200804728.1">
    <property type="nucleotide sequence ID" value="NZ_FUWY01000001.1"/>
</dbReference>
<dbReference type="Pfam" id="PF02272">
    <property type="entry name" value="DHHA1"/>
    <property type="match status" value="1"/>
</dbReference>
<comment type="function">
    <text evidence="1">Has phosphodiesterase (PDE) activity against cyclic-di-AMP (c-di-AMP).</text>
</comment>
<organism evidence="5 6">
    <name type="scientific">Anaerorhabdus furcosa</name>
    <dbReference type="NCBI Taxonomy" id="118967"/>
    <lineage>
        <taxon>Bacteria</taxon>
        <taxon>Bacillati</taxon>
        <taxon>Bacillota</taxon>
        <taxon>Erysipelotrichia</taxon>
        <taxon>Erysipelotrichales</taxon>
        <taxon>Erysipelotrichaceae</taxon>
        <taxon>Anaerorhabdus</taxon>
    </lineage>
</organism>
<dbReference type="PANTHER" id="PTHR47618:SF2">
    <property type="entry name" value="CYCLIC-DI-AMP PHOSPHODIESTERASE GDPP"/>
    <property type="match status" value="1"/>
</dbReference>
<dbReference type="EC" id="3.1.4.-" evidence="1"/>
<dbReference type="InterPro" id="IPR003156">
    <property type="entry name" value="DHHA1_dom"/>
</dbReference>
<dbReference type="InterPro" id="IPR014528">
    <property type="entry name" value="GdpP/PdeA"/>
</dbReference>
<feature type="transmembrane region" description="Helical" evidence="3">
    <location>
        <begin position="7"/>
        <end position="25"/>
    </location>
</feature>
<dbReference type="Proteomes" id="UP000243297">
    <property type="component" value="Unassembled WGS sequence"/>
</dbReference>
<dbReference type="InterPro" id="IPR051319">
    <property type="entry name" value="Oligoribo/pAp-PDE_c-di-AMP_PDE"/>
</dbReference>
<reference evidence="6" key="1">
    <citation type="submission" date="2017-02" db="EMBL/GenBank/DDBJ databases">
        <authorList>
            <person name="Varghese N."/>
            <person name="Submissions S."/>
        </authorList>
    </citation>
    <scope>NUCLEOTIDE SEQUENCE [LARGE SCALE GENOMIC DNA]</scope>
    <source>
        <strain evidence="6">ATCC 25662</strain>
    </source>
</reference>
<gene>
    <name evidence="5" type="ORF">SAMN02745191_0323</name>
</gene>
<dbReference type="AlphaFoldDB" id="A0A1T4K5D4"/>
<keyword evidence="1 3" id="KW-0472">Membrane</keyword>
<dbReference type="PROSITE" id="PS50887">
    <property type="entry name" value="GGDEF"/>
    <property type="match status" value="1"/>
</dbReference>
<proteinExistence type="inferred from homology"/>
<dbReference type="InterPro" id="IPR000160">
    <property type="entry name" value="GGDEF_dom"/>
</dbReference>
<comment type="catalytic activity">
    <reaction evidence="1">
        <text>3',3'-c-di-AMP + H2O = 5'-O-phosphonoadenylyl-(3'-&gt;5')-adenosine + H(+)</text>
        <dbReference type="Rhea" id="RHEA:54420"/>
        <dbReference type="ChEBI" id="CHEBI:15377"/>
        <dbReference type="ChEBI" id="CHEBI:15378"/>
        <dbReference type="ChEBI" id="CHEBI:71500"/>
        <dbReference type="ChEBI" id="CHEBI:138171"/>
    </reaction>
</comment>
<keyword evidence="6" id="KW-1185">Reference proteome</keyword>
<dbReference type="STRING" id="118967.SAMN02745191_0323"/>
<dbReference type="Pfam" id="PF24898">
    <property type="entry name" value="GGDEF_GdpP"/>
    <property type="match status" value="1"/>
</dbReference>
<comment type="cofactor">
    <cofactor evidence="2">
        <name>Mn(2+)</name>
        <dbReference type="ChEBI" id="CHEBI:29035"/>
    </cofactor>
    <text evidence="2">For phosphodiesterase activity, probably binds 2 Mn(2+) per subunit.</text>
</comment>
<protein>
    <recommendedName>
        <fullName evidence="1">Cyclic-di-AMP phosphodiesterase</fullName>
        <ecNumber evidence="1">3.1.4.-</ecNumber>
    </recommendedName>
</protein>
<evidence type="ECO:0000256" key="3">
    <source>
        <dbReference type="SAM" id="Phobius"/>
    </source>
</evidence>
<accession>A0A1T4K5D4</accession>
<keyword evidence="1" id="KW-0378">Hydrolase</keyword>
<dbReference type="GO" id="GO:0005886">
    <property type="term" value="C:plasma membrane"/>
    <property type="evidence" value="ECO:0007669"/>
    <property type="project" value="UniProtKB-SubCell"/>
</dbReference>
<feature type="binding site" evidence="2">
    <location>
        <position position="439"/>
    </location>
    <ligand>
        <name>Mn(2+)</name>
        <dbReference type="ChEBI" id="CHEBI:29035"/>
        <label>2</label>
    </ligand>
</feature>
<dbReference type="SUPFAM" id="SSF64182">
    <property type="entry name" value="DHH phosphoesterases"/>
    <property type="match status" value="1"/>
</dbReference>
<name>A0A1T4K5D4_9FIRM</name>
<feature type="domain" description="GGDEF" evidence="4">
    <location>
        <begin position="168"/>
        <end position="296"/>
    </location>
</feature>
<dbReference type="GO" id="GO:0016787">
    <property type="term" value="F:hydrolase activity"/>
    <property type="evidence" value="ECO:0007669"/>
    <property type="project" value="UniProtKB-UniRule"/>
</dbReference>
<dbReference type="InterPro" id="IPR038763">
    <property type="entry name" value="DHH_sf"/>
</dbReference>